<dbReference type="EMBL" id="JAFBEC010000006">
    <property type="protein sequence ID" value="MBM7633308.1"/>
    <property type="molecule type" value="Genomic_DNA"/>
</dbReference>
<gene>
    <name evidence="3" type="ORF">JOD17_002402</name>
</gene>
<keyword evidence="4" id="KW-1185">Reference proteome</keyword>
<dbReference type="Pfam" id="PF04397">
    <property type="entry name" value="LytTR"/>
    <property type="match status" value="1"/>
</dbReference>
<dbReference type="PIRSF" id="PIRSF036612">
    <property type="entry name" value="ABC_ATP_LytTR"/>
    <property type="match status" value="1"/>
</dbReference>
<sequence length="316" mass="36420">MYTITNLEIVQHGHVVVPSFDLTVNEGDFAIIHCSAKQGNVLLHYLHTQRQNKDHITFSQQKQIGYFMLEDTLYERLSVFDNLAFFHNLYNSKTDLNEILSTWGLTSFQSMRYVDLDDSIKRRVLIARAIIHEPSIVILENPYIGVDHETKQLISNNLILYSNRAKAVLLTLSDYDVEPFSLGRQYKMTNTTLVELSSEDALPTPFKKIAAKQAEKTLLFNPEEIDYIEAIDGECLLYVNEQSYVSPFTLQALEQQLVPFGFFRTHRSYLVNLQRVREVMQWTRNSYTVVIAKYPDGVPLAKSKLPLLYETLGIVL</sequence>
<accession>A0ABS2PD21</accession>
<dbReference type="PANTHER" id="PTHR43038:SF3">
    <property type="entry name" value="ABC TRANSPORTER G FAMILY MEMBER 20 ISOFORM X1"/>
    <property type="match status" value="1"/>
</dbReference>
<dbReference type="Gene3D" id="2.40.50.1020">
    <property type="entry name" value="LytTr DNA-binding domain"/>
    <property type="match status" value="1"/>
</dbReference>
<keyword evidence="3" id="KW-0547">Nucleotide-binding</keyword>
<feature type="domain" description="HTH LytTR-type" evidence="2">
    <location>
        <begin position="209"/>
        <end position="314"/>
    </location>
</feature>
<dbReference type="PROSITE" id="PS50930">
    <property type="entry name" value="HTH_LYTTR"/>
    <property type="match status" value="1"/>
</dbReference>
<dbReference type="PANTHER" id="PTHR43038">
    <property type="entry name" value="ATP-BINDING CASSETTE, SUB-FAMILY H, MEMBER 1"/>
    <property type="match status" value="1"/>
</dbReference>
<feature type="domain" description="ABC transporter" evidence="1">
    <location>
        <begin position="2"/>
        <end position="215"/>
    </location>
</feature>
<evidence type="ECO:0000259" key="1">
    <source>
        <dbReference type="PROSITE" id="PS50893"/>
    </source>
</evidence>
<organism evidence="3 4">
    <name type="scientific">Geomicrobium sediminis</name>
    <dbReference type="NCBI Taxonomy" id="1347788"/>
    <lineage>
        <taxon>Bacteria</taxon>
        <taxon>Bacillati</taxon>
        <taxon>Bacillota</taxon>
        <taxon>Bacilli</taxon>
        <taxon>Bacillales</taxon>
        <taxon>Geomicrobium</taxon>
    </lineage>
</organism>
<dbReference type="InterPro" id="IPR003439">
    <property type="entry name" value="ABC_transporter-like_ATP-bd"/>
</dbReference>
<dbReference type="GO" id="GO:0005524">
    <property type="term" value="F:ATP binding"/>
    <property type="evidence" value="ECO:0007669"/>
    <property type="project" value="UniProtKB-KW"/>
</dbReference>
<comment type="caution">
    <text evidence="3">The sequence shown here is derived from an EMBL/GenBank/DDBJ whole genome shotgun (WGS) entry which is preliminary data.</text>
</comment>
<name>A0ABS2PD21_9BACL</name>
<dbReference type="SUPFAM" id="SSF52540">
    <property type="entry name" value="P-loop containing nucleoside triphosphate hydrolases"/>
    <property type="match status" value="1"/>
</dbReference>
<dbReference type="Pfam" id="PF00005">
    <property type="entry name" value="ABC_tran"/>
    <property type="match status" value="1"/>
</dbReference>
<protein>
    <submittedName>
        <fullName evidence="3">ABC-2 type transport system ATP-binding protein</fullName>
    </submittedName>
</protein>
<dbReference type="SMART" id="SM00850">
    <property type="entry name" value="LytTR"/>
    <property type="match status" value="1"/>
</dbReference>
<dbReference type="InterPro" id="IPR027417">
    <property type="entry name" value="P-loop_NTPase"/>
</dbReference>
<proteinExistence type="predicted"/>
<evidence type="ECO:0000259" key="2">
    <source>
        <dbReference type="PROSITE" id="PS50930"/>
    </source>
</evidence>
<evidence type="ECO:0000313" key="4">
    <source>
        <dbReference type="Proteomes" id="UP000741863"/>
    </source>
</evidence>
<dbReference type="InterPro" id="IPR007492">
    <property type="entry name" value="LytTR_DNA-bd_dom"/>
</dbReference>
<dbReference type="Gene3D" id="3.40.50.300">
    <property type="entry name" value="P-loop containing nucleotide triphosphate hydrolases"/>
    <property type="match status" value="1"/>
</dbReference>
<dbReference type="Proteomes" id="UP000741863">
    <property type="component" value="Unassembled WGS sequence"/>
</dbReference>
<dbReference type="RefSeq" id="WP_204697917.1">
    <property type="nucleotide sequence ID" value="NZ_JAFBEC010000006.1"/>
</dbReference>
<reference evidence="3 4" key="1">
    <citation type="submission" date="2021-01" db="EMBL/GenBank/DDBJ databases">
        <title>Genomic Encyclopedia of Type Strains, Phase IV (KMG-IV): sequencing the most valuable type-strain genomes for metagenomic binning, comparative biology and taxonomic classification.</title>
        <authorList>
            <person name="Goeker M."/>
        </authorList>
    </citation>
    <scope>NUCLEOTIDE SEQUENCE [LARGE SCALE GENOMIC DNA]</scope>
    <source>
        <strain evidence="3 4">DSM 25540</strain>
    </source>
</reference>
<dbReference type="PROSITE" id="PS50893">
    <property type="entry name" value="ABC_TRANSPORTER_2"/>
    <property type="match status" value="1"/>
</dbReference>
<keyword evidence="3" id="KW-0067">ATP-binding</keyword>
<dbReference type="CDD" id="cd00267">
    <property type="entry name" value="ABC_ATPase"/>
    <property type="match status" value="1"/>
</dbReference>
<dbReference type="InterPro" id="IPR012046">
    <property type="entry name" value="LytTR_ABC"/>
</dbReference>
<evidence type="ECO:0000313" key="3">
    <source>
        <dbReference type="EMBL" id="MBM7633308.1"/>
    </source>
</evidence>